<dbReference type="InterPro" id="IPR024462">
    <property type="entry name" value="GH116_N"/>
</dbReference>
<dbReference type="AlphaFoldDB" id="A0AA36DAM1"/>
<reference evidence="3" key="1">
    <citation type="submission" date="2023-06" db="EMBL/GenBank/DDBJ databases">
        <authorList>
            <person name="Delattre M."/>
        </authorList>
    </citation>
    <scope>NUCLEOTIDE SEQUENCE</scope>
    <source>
        <strain evidence="3">AF72</strain>
    </source>
</reference>
<comment type="caution">
    <text evidence="3">The sequence shown here is derived from an EMBL/GenBank/DDBJ whole genome shotgun (WGS) entry which is preliminary data.</text>
</comment>
<evidence type="ECO:0008006" key="5">
    <source>
        <dbReference type="Google" id="ProtNLM"/>
    </source>
</evidence>
<protein>
    <recommendedName>
        <fullName evidence="5">Non-lysosomal glucosylceramidase</fullName>
    </recommendedName>
</protein>
<accession>A0AA36DAM1</accession>
<feature type="domain" description="Glycosyl-hydrolase family 116 N-terminal" evidence="2">
    <location>
        <begin position="67"/>
        <end position="369"/>
    </location>
</feature>
<organism evidence="3 4">
    <name type="scientific">Mesorhabditis spiculigera</name>
    <dbReference type="NCBI Taxonomy" id="96644"/>
    <lineage>
        <taxon>Eukaryota</taxon>
        <taxon>Metazoa</taxon>
        <taxon>Ecdysozoa</taxon>
        <taxon>Nematoda</taxon>
        <taxon>Chromadorea</taxon>
        <taxon>Rhabditida</taxon>
        <taxon>Rhabditina</taxon>
        <taxon>Rhabditomorpha</taxon>
        <taxon>Rhabditoidea</taxon>
        <taxon>Rhabditidae</taxon>
        <taxon>Mesorhabditinae</taxon>
        <taxon>Mesorhabditis</taxon>
    </lineage>
</organism>
<dbReference type="EMBL" id="CATQJA010002664">
    <property type="protein sequence ID" value="CAJ0582793.1"/>
    <property type="molecule type" value="Genomic_DNA"/>
</dbReference>
<dbReference type="GO" id="GO:0008422">
    <property type="term" value="F:beta-glucosidase activity"/>
    <property type="evidence" value="ECO:0007669"/>
    <property type="project" value="TreeGrafter"/>
</dbReference>
<evidence type="ECO:0000313" key="3">
    <source>
        <dbReference type="EMBL" id="CAJ0582793.1"/>
    </source>
</evidence>
<evidence type="ECO:0000259" key="1">
    <source>
        <dbReference type="Pfam" id="PF04685"/>
    </source>
</evidence>
<dbReference type="InterPro" id="IPR012341">
    <property type="entry name" value="6hp_glycosidase-like_sf"/>
</dbReference>
<dbReference type="PANTHER" id="PTHR12654">
    <property type="entry name" value="BILE ACID BETA-GLUCOSIDASE-RELATED"/>
    <property type="match status" value="1"/>
</dbReference>
<name>A0AA36DAM1_9BILA</name>
<dbReference type="Proteomes" id="UP001177023">
    <property type="component" value="Unassembled WGS sequence"/>
</dbReference>
<evidence type="ECO:0000259" key="2">
    <source>
        <dbReference type="Pfam" id="PF12215"/>
    </source>
</evidence>
<dbReference type="SUPFAM" id="SSF48208">
    <property type="entry name" value="Six-hairpin glycosidases"/>
    <property type="match status" value="1"/>
</dbReference>
<feature type="non-terminal residue" evidence="3">
    <location>
        <position position="1"/>
    </location>
</feature>
<dbReference type="InterPro" id="IPR006775">
    <property type="entry name" value="GH116_catalytic"/>
</dbReference>
<feature type="domain" description="Glycosyl-hydrolase family 116 catalytic region" evidence="1">
    <location>
        <begin position="434"/>
        <end position="808"/>
    </location>
</feature>
<evidence type="ECO:0000313" key="4">
    <source>
        <dbReference type="Proteomes" id="UP001177023"/>
    </source>
</evidence>
<sequence length="818" mass="93833">MDEIGWKRRGTDKPGEKRRPFFPRIKHAIKLIPILFRFFLYRFGEWLKGRGVFIDMLNQMSHDPYTGMPLGGIGSGTLGTDYRMAFNSFSILPGIKEKGCPNIKADQFILSVRRPSDGKLLYEKCLTTATFRSKHLSAWDLSFPKEHFKYRSLYPRSWTEYLIPELGLKLVCETFSPIIPHDYKDPSLPVACFDWSIQNDSTIDYDISIAFTFRNGTGNSKWQAEGPCRGHLVREGSLYGVEVGHTIRTLPTVFGIYATADDKTTVSTDFFDPTGDGQQLWDQIGAGGLENRPAQAHKTRKQLGIACCQTFTSHHGTSSQKRFTLVWNMPRISFAGVRKFSRRYTRWFGTDLDDTWKIVEYALQKADDWKQRITAWQSPILEHKILPDWFKSCLLNELYYISDGSTIWVEFDEQWLNDEPGLSPLTVQQYRQYGRFGYAESWEYLMVNTYDVHFYGSWALYELWPHLELGMQFEFSDQFRRIDTHTATSLQAGAEMARKRKGRLPHDVGNPNGEPWLEVNAYSLHDTSGWKDLNLKYVILSYRDYRGIVFKNNGETEAKKILAFFFERSREIIDLGLVEWDIDGDGMIENNGTPDQTYDIWSMKGTSAYCGSLWIVAVECVRRMAIELEDRDAEMRYKKILDRASDAFMTKLWTGSYFAFDETPQNRSLIMADQLCGFWFLSLIDQKACGSLLGELGPGALQKSMATIYEKNLMGVYGGSLGPVNGIRTNGRIDTSSIQSEEIWTGTAYSLATLHFLCGQLTEGLELCEGMHQNIWNTFGMQYQTPEAIFPANYYRAIGYLRPLSVWSTLAALQMKIS</sequence>
<dbReference type="Pfam" id="PF04685">
    <property type="entry name" value="DUF608"/>
    <property type="match status" value="1"/>
</dbReference>
<proteinExistence type="predicted"/>
<keyword evidence="4" id="KW-1185">Reference proteome</keyword>
<dbReference type="Pfam" id="PF12215">
    <property type="entry name" value="Glyco_hydr_116N"/>
    <property type="match status" value="1"/>
</dbReference>
<dbReference type="GO" id="GO:0005975">
    <property type="term" value="P:carbohydrate metabolic process"/>
    <property type="evidence" value="ECO:0007669"/>
    <property type="project" value="InterPro"/>
</dbReference>
<dbReference type="Gene3D" id="1.50.10.10">
    <property type="match status" value="1"/>
</dbReference>
<dbReference type="PANTHER" id="PTHR12654:SF0">
    <property type="entry name" value="NON-LYSOSOMAL GLUCOSYLCERAMIDASE"/>
    <property type="match status" value="1"/>
</dbReference>
<dbReference type="InterPro" id="IPR008928">
    <property type="entry name" value="6-hairpin_glycosidase_sf"/>
</dbReference>
<gene>
    <name evidence="3" type="ORF">MSPICULIGERA_LOCUS20923</name>
</gene>
<dbReference type="InterPro" id="IPR052566">
    <property type="entry name" value="Non-lysos_glucosylceramidase"/>
</dbReference>